<dbReference type="AlphaFoldDB" id="F1KZV4"/>
<dbReference type="InterPro" id="IPR017441">
    <property type="entry name" value="Protein_kinase_ATP_BS"/>
</dbReference>
<name>F1KZV4_ASCSU</name>
<dbReference type="GO" id="GO:0007094">
    <property type="term" value="P:mitotic spindle assembly checkpoint signaling"/>
    <property type="evidence" value="ECO:0007669"/>
    <property type="project" value="TreeGrafter"/>
</dbReference>
<dbReference type="GO" id="GO:0005634">
    <property type="term" value="C:nucleus"/>
    <property type="evidence" value="ECO:0007669"/>
    <property type="project" value="TreeGrafter"/>
</dbReference>
<dbReference type="GO" id="GO:0004712">
    <property type="term" value="F:protein serine/threonine/tyrosine kinase activity"/>
    <property type="evidence" value="ECO:0007669"/>
    <property type="project" value="TreeGrafter"/>
</dbReference>
<reference evidence="10" key="1">
    <citation type="journal article" date="2011" name="Genome Res.">
        <title>Deep small RNA sequencing from the nematode Ascaris reveals conservation, functional diversification, and novel developmental profiles.</title>
        <authorList>
            <person name="Wang J."/>
            <person name="Czech B."/>
            <person name="Crunk A."/>
            <person name="Wallace A."/>
            <person name="Mitreva M."/>
            <person name="Hannon G.J."/>
            <person name="Davis R.E."/>
        </authorList>
    </citation>
    <scope>NUCLEOTIDE SEQUENCE</scope>
</reference>
<evidence type="ECO:0000256" key="7">
    <source>
        <dbReference type="RuleBase" id="RU000304"/>
    </source>
</evidence>
<organism evidence="10">
    <name type="scientific">Ascaris suum</name>
    <name type="common">Pig roundworm</name>
    <name type="synonym">Ascaris lumbricoides</name>
    <dbReference type="NCBI Taxonomy" id="6253"/>
    <lineage>
        <taxon>Eukaryota</taxon>
        <taxon>Metazoa</taxon>
        <taxon>Ecdysozoa</taxon>
        <taxon>Nematoda</taxon>
        <taxon>Chromadorea</taxon>
        <taxon>Rhabditida</taxon>
        <taxon>Spirurina</taxon>
        <taxon>Ascaridomorpha</taxon>
        <taxon>Ascaridoidea</taxon>
        <taxon>Ascarididae</taxon>
        <taxon>Ascaris</taxon>
    </lineage>
</organism>
<dbReference type="GO" id="GO:0004674">
    <property type="term" value="F:protein serine/threonine kinase activity"/>
    <property type="evidence" value="ECO:0007669"/>
    <property type="project" value="UniProtKB-KW"/>
</dbReference>
<evidence type="ECO:0000256" key="2">
    <source>
        <dbReference type="ARBA" id="ARBA00022679"/>
    </source>
</evidence>
<dbReference type="InterPro" id="IPR027084">
    <property type="entry name" value="Mps1_cat"/>
</dbReference>
<keyword evidence="2" id="KW-0808">Transferase</keyword>
<dbReference type="PROSITE" id="PS50011">
    <property type="entry name" value="PROTEIN_KINASE_DOM"/>
    <property type="match status" value="1"/>
</dbReference>
<keyword evidence="1 7" id="KW-0723">Serine/threonine-protein kinase</keyword>
<evidence type="ECO:0000259" key="9">
    <source>
        <dbReference type="PROSITE" id="PS50011"/>
    </source>
</evidence>
<evidence type="ECO:0000256" key="6">
    <source>
        <dbReference type="PROSITE-ProRule" id="PRU10141"/>
    </source>
</evidence>
<dbReference type="InterPro" id="IPR000719">
    <property type="entry name" value="Prot_kinase_dom"/>
</dbReference>
<evidence type="ECO:0000313" key="10">
    <source>
        <dbReference type="EMBL" id="ADY43408.1"/>
    </source>
</evidence>
<dbReference type="GO" id="GO:0005524">
    <property type="term" value="F:ATP binding"/>
    <property type="evidence" value="ECO:0007669"/>
    <property type="project" value="UniProtKB-UniRule"/>
</dbReference>
<comment type="similarity">
    <text evidence="7">Belongs to the protein kinase superfamily.</text>
</comment>
<dbReference type="FunFam" id="3.30.200.20:FF:000131">
    <property type="entry name" value="Dual specificity protein kinase TTK"/>
    <property type="match status" value="1"/>
</dbReference>
<evidence type="ECO:0000256" key="1">
    <source>
        <dbReference type="ARBA" id="ARBA00022527"/>
    </source>
</evidence>
<proteinExistence type="evidence at transcript level"/>
<protein>
    <submittedName>
        <fullName evidence="10">Dual specificity protein kinase Ttk</fullName>
    </submittedName>
</protein>
<evidence type="ECO:0000256" key="5">
    <source>
        <dbReference type="ARBA" id="ARBA00022840"/>
    </source>
</evidence>
<dbReference type="FunFam" id="1.10.510.10:FF:000224">
    <property type="entry name" value="serine/threonine-protein kinase mph1 isoform X1"/>
    <property type="match status" value="1"/>
</dbReference>
<dbReference type="GO" id="GO:0000776">
    <property type="term" value="C:kinetochore"/>
    <property type="evidence" value="ECO:0007669"/>
    <property type="project" value="TreeGrafter"/>
</dbReference>
<keyword evidence="5 6" id="KW-0067">ATP-binding</keyword>
<feature type="domain" description="Protein kinase" evidence="9">
    <location>
        <begin position="164"/>
        <end position="427"/>
    </location>
</feature>
<keyword evidence="3 6" id="KW-0547">Nucleotide-binding</keyword>
<evidence type="ECO:0000256" key="8">
    <source>
        <dbReference type="SAM" id="MobiDB-lite"/>
    </source>
</evidence>
<dbReference type="PROSITE" id="PS00107">
    <property type="entry name" value="PROTEIN_KINASE_ATP"/>
    <property type="match status" value="1"/>
</dbReference>
<keyword evidence="4 10" id="KW-0418">Kinase</keyword>
<dbReference type="InterPro" id="IPR011009">
    <property type="entry name" value="Kinase-like_dom_sf"/>
</dbReference>
<evidence type="ECO:0000256" key="4">
    <source>
        <dbReference type="ARBA" id="ARBA00022777"/>
    </source>
</evidence>
<dbReference type="SUPFAM" id="SSF56112">
    <property type="entry name" value="Protein kinase-like (PK-like)"/>
    <property type="match status" value="1"/>
</dbReference>
<dbReference type="Pfam" id="PF00069">
    <property type="entry name" value="Pkinase"/>
    <property type="match status" value="1"/>
</dbReference>
<sequence length="483" mass="53775">MSTASLRERLREIKLRTAKSADSTGTTGDVDKENSVATLPTGTRFVTAPLPRTGAADGNGSMFVVPTPSMSRPATTGALASSRIQGRPPTHRPLSVVEYQKDSMQGGKLSSQRQQERIANTEHAPPQRPQSHLPTPRSSSACDRRNLHLSSSNGKHVLVNGCPYLLIDLLGKGGSSKVYQVLDETKKKCRAVKFVDLSEADNATKEAYLNEIKLLLELKDSGCVVQLFDYELRGSHLYMVMEKGDTDLSTFLKTRRSKIDHIFIRFYWSEMLKCVNAIHSKGVVHSDLKPANFLLIGGNLKLIDFGIASSIPSNRTSIMKDSQMGTLSYMPPEALAGAEPQHGKEVYKVQKKSDVWSLGCILYNMVYGRTPYQHILSCAQKINAIISKPVEFDPIDDKELLDVMKKCLTKDPEKRATVEELQMHPYLRKDMESLDESAVFKDDSYLLKVAEDLRSCTPRTSARKLRYLMQKRCADDDGNATVK</sequence>
<dbReference type="GO" id="GO:0033316">
    <property type="term" value="P:meiotic spindle assembly checkpoint signaling"/>
    <property type="evidence" value="ECO:0007669"/>
    <property type="project" value="TreeGrafter"/>
</dbReference>
<dbReference type="PANTHER" id="PTHR22974:SF21">
    <property type="entry name" value="DUAL SPECIFICITY PROTEIN KINASE TTK"/>
    <property type="match status" value="1"/>
</dbReference>
<feature type="compositionally biased region" description="Polar residues" evidence="8">
    <location>
        <begin position="68"/>
        <end position="84"/>
    </location>
</feature>
<accession>F1KZV4</accession>
<dbReference type="Gene3D" id="3.30.200.20">
    <property type="entry name" value="Phosphorylase Kinase, domain 1"/>
    <property type="match status" value="1"/>
</dbReference>
<feature type="compositionally biased region" description="Basic and acidic residues" evidence="8">
    <location>
        <begin position="1"/>
        <end position="15"/>
    </location>
</feature>
<dbReference type="PANTHER" id="PTHR22974">
    <property type="entry name" value="MIXED LINEAGE PROTEIN KINASE"/>
    <property type="match status" value="1"/>
</dbReference>
<dbReference type="EMBL" id="JI168746">
    <property type="protein sequence ID" value="ADY43408.1"/>
    <property type="molecule type" value="mRNA"/>
</dbReference>
<dbReference type="SMART" id="SM00220">
    <property type="entry name" value="S_TKc"/>
    <property type="match status" value="1"/>
</dbReference>
<feature type="compositionally biased region" description="Polar residues" evidence="8">
    <location>
        <begin position="129"/>
        <end position="141"/>
    </location>
</feature>
<evidence type="ECO:0000256" key="3">
    <source>
        <dbReference type="ARBA" id="ARBA00022741"/>
    </source>
</evidence>
<dbReference type="CDD" id="cd14131">
    <property type="entry name" value="PKc_Mps1"/>
    <property type="match status" value="1"/>
</dbReference>
<dbReference type="GO" id="GO:0098813">
    <property type="term" value="P:nuclear chromosome segregation"/>
    <property type="evidence" value="ECO:0007669"/>
    <property type="project" value="UniProtKB-ARBA"/>
</dbReference>
<dbReference type="Gene3D" id="1.10.510.10">
    <property type="entry name" value="Transferase(Phosphotransferase) domain 1"/>
    <property type="match status" value="1"/>
</dbReference>
<dbReference type="GO" id="GO:0034501">
    <property type="term" value="P:protein localization to kinetochore"/>
    <property type="evidence" value="ECO:0007669"/>
    <property type="project" value="TreeGrafter"/>
</dbReference>
<feature type="binding site" evidence="6">
    <location>
        <position position="193"/>
    </location>
    <ligand>
        <name>ATP</name>
        <dbReference type="ChEBI" id="CHEBI:30616"/>
    </ligand>
</feature>
<feature type="region of interest" description="Disordered" evidence="8">
    <location>
        <begin position="1"/>
        <end position="147"/>
    </location>
</feature>
<dbReference type="InterPro" id="IPR008271">
    <property type="entry name" value="Ser/Thr_kinase_AS"/>
</dbReference>
<dbReference type="PROSITE" id="PS00108">
    <property type="entry name" value="PROTEIN_KINASE_ST"/>
    <property type="match status" value="1"/>
</dbReference>